<evidence type="ECO:0000256" key="1">
    <source>
        <dbReference type="ARBA" id="ARBA00012452"/>
    </source>
</evidence>
<accession>A0A9Q0ANH9</accession>
<sequence>MTPQAGQFIHFYSEKVPTAIDRYTKQVTRVLGVLKGCSDVKHWLVGDKTAHDNMAWVPWNDRADTSSWVPEPDKFQRLLNVKVWHERWTSRPSWKRAMQIRARLMDEQDPMWNGIPKGIRSFSEYEAKIKASDDAATNEFGACSL</sequence>
<comment type="catalytic activity">
    <reaction evidence="3">
        <text>RX + glutathione = an S-substituted glutathione + a halide anion + H(+)</text>
        <dbReference type="Rhea" id="RHEA:16437"/>
        <dbReference type="ChEBI" id="CHEBI:15378"/>
        <dbReference type="ChEBI" id="CHEBI:16042"/>
        <dbReference type="ChEBI" id="CHEBI:17792"/>
        <dbReference type="ChEBI" id="CHEBI:57925"/>
        <dbReference type="ChEBI" id="CHEBI:90779"/>
        <dbReference type="EC" id="2.5.1.18"/>
    </reaction>
</comment>
<dbReference type="Gene3D" id="1.20.1050.10">
    <property type="match status" value="1"/>
</dbReference>
<organism evidence="5 6">
    <name type="scientific">Neoarthrinium moseri</name>
    <dbReference type="NCBI Taxonomy" id="1658444"/>
    <lineage>
        <taxon>Eukaryota</taxon>
        <taxon>Fungi</taxon>
        <taxon>Dikarya</taxon>
        <taxon>Ascomycota</taxon>
        <taxon>Pezizomycotina</taxon>
        <taxon>Sordariomycetes</taxon>
        <taxon>Xylariomycetidae</taxon>
        <taxon>Amphisphaeriales</taxon>
        <taxon>Apiosporaceae</taxon>
        <taxon>Neoarthrinium</taxon>
    </lineage>
</organism>
<protein>
    <recommendedName>
        <fullName evidence="1">glutathione transferase</fullName>
        <ecNumber evidence="1">2.5.1.18</ecNumber>
    </recommendedName>
</protein>
<comment type="caution">
    <text evidence="5">The sequence shown here is derived from an EMBL/GenBank/DDBJ whole genome shotgun (WGS) entry which is preliminary data.</text>
</comment>
<dbReference type="GO" id="GO:0004364">
    <property type="term" value="F:glutathione transferase activity"/>
    <property type="evidence" value="ECO:0007669"/>
    <property type="project" value="UniProtKB-EC"/>
</dbReference>
<evidence type="ECO:0000259" key="4">
    <source>
        <dbReference type="PROSITE" id="PS50405"/>
    </source>
</evidence>
<name>A0A9Q0ANH9_9PEZI</name>
<evidence type="ECO:0000256" key="2">
    <source>
        <dbReference type="ARBA" id="ARBA00022679"/>
    </source>
</evidence>
<gene>
    <name evidence="5" type="ORF">JX265_007067</name>
</gene>
<reference evidence="5" key="1">
    <citation type="submission" date="2021-03" db="EMBL/GenBank/DDBJ databases">
        <title>Revisited historic fungal species revealed as producer of novel bioactive compounds through whole genome sequencing and comparative genomics.</title>
        <authorList>
            <person name="Vignolle G.A."/>
            <person name="Hochenegger N."/>
            <person name="Mach R.L."/>
            <person name="Mach-Aigner A.R."/>
            <person name="Javad Rahimi M."/>
            <person name="Salim K.A."/>
            <person name="Chan C.M."/>
            <person name="Lim L.B.L."/>
            <person name="Cai F."/>
            <person name="Druzhinina I.S."/>
            <person name="U'Ren J.M."/>
            <person name="Derntl C."/>
        </authorList>
    </citation>
    <scope>NUCLEOTIDE SEQUENCE</scope>
    <source>
        <strain evidence="5">TUCIM 5799</strain>
    </source>
</reference>
<proteinExistence type="predicted"/>
<keyword evidence="2" id="KW-0808">Transferase</keyword>
<feature type="domain" description="GST C-terminal" evidence="4">
    <location>
        <begin position="1"/>
        <end position="112"/>
    </location>
</feature>
<dbReference type="InterPro" id="IPR036282">
    <property type="entry name" value="Glutathione-S-Trfase_C_sf"/>
</dbReference>
<evidence type="ECO:0000313" key="6">
    <source>
        <dbReference type="Proteomes" id="UP000829685"/>
    </source>
</evidence>
<dbReference type="EC" id="2.5.1.18" evidence="1"/>
<evidence type="ECO:0000256" key="3">
    <source>
        <dbReference type="ARBA" id="ARBA00047960"/>
    </source>
</evidence>
<dbReference type="SUPFAM" id="SSF47616">
    <property type="entry name" value="GST C-terminal domain-like"/>
    <property type="match status" value="1"/>
</dbReference>
<dbReference type="EMBL" id="JAFIMR010000017">
    <property type="protein sequence ID" value="KAI1868244.1"/>
    <property type="molecule type" value="Genomic_DNA"/>
</dbReference>
<dbReference type="PANTHER" id="PTHR44051">
    <property type="entry name" value="GLUTATHIONE S-TRANSFERASE-RELATED"/>
    <property type="match status" value="1"/>
</dbReference>
<dbReference type="AlphaFoldDB" id="A0A9Q0ANH9"/>
<keyword evidence="6" id="KW-1185">Reference proteome</keyword>
<dbReference type="PROSITE" id="PS50405">
    <property type="entry name" value="GST_CTER"/>
    <property type="match status" value="1"/>
</dbReference>
<dbReference type="PANTHER" id="PTHR44051:SF20">
    <property type="entry name" value="GLUTATHIONE TRANSFERASE 1 (EUROFUNG)"/>
    <property type="match status" value="1"/>
</dbReference>
<dbReference type="Proteomes" id="UP000829685">
    <property type="component" value="Unassembled WGS sequence"/>
</dbReference>
<dbReference type="InterPro" id="IPR010987">
    <property type="entry name" value="Glutathione-S-Trfase_C-like"/>
</dbReference>
<evidence type="ECO:0000313" key="5">
    <source>
        <dbReference type="EMBL" id="KAI1868244.1"/>
    </source>
</evidence>